<evidence type="ECO:0000313" key="2">
    <source>
        <dbReference type="EMBL" id="MFE1353697.1"/>
    </source>
</evidence>
<dbReference type="EMBL" id="JBHYPX010000032">
    <property type="protein sequence ID" value="MFE1353697.1"/>
    <property type="molecule type" value="Genomic_DNA"/>
</dbReference>
<keyword evidence="3" id="KW-1185">Reference proteome</keyword>
<comment type="caution">
    <text evidence="2">The sequence shown here is derived from an EMBL/GenBank/DDBJ whole genome shotgun (WGS) entry which is preliminary data.</text>
</comment>
<sequence>MTDRQREFTFGIYPGALLGDEHGPVHPVRPDDPARLAAAIDLLQGAEPGFRVRVYRSFAATVPAPPQTPDGWEAYLGRPGRRVDLVLQFREPTGSLAGWEAYVRGQVRELGGRLGSVQVCEEPNADLPVLDGSVPGVLEALVAGVVAAGDEVRALGLDAAVGFNAVPALDPDAPFWPALGKLADRRFLDALDYVGLDFFPDVFHPVPAGRLAEATAWVLHGFRHTDLPKAGIPADVPIRICENGWPTGPGRSEDAQARALETVIRTVAARAGELGIEGYALFALRDADSSGRSLFQHFGLLRDDHTPKPAFDTYRRLIAELGPELNRERRAGGPNSPAQEPSSEQGDVGHAGAGARNT</sequence>
<proteinExistence type="predicted"/>
<protein>
    <submittedName>
        <fullName evidence="2">Uncharacterized protein</fullName>
    </submittedName>
</protein>
<dbReference type="Gene3D" id="3.20.20.80">
    <property type="entry name" value="Glycosidases"/>
    <property type="match status" value="1"/>
</dbReference>
<feature type="compositionally biased region" description="Polar residues" evidence="1">
    <location>
        <begin position="336"/>
        <end position="345"/>
    </location>
</feature>
<dbReference type="InterPro" id="IPR017853">
    <property type="entry name" value="GH"/>
</dbReference>
<evidence type="ECO:0000313" key="3">
    <source>
        <dbReference type="Proteomes" id="UP001599542"/>
    </source>
</evidence>
<gene>
    <name evidence="2" type="ORF">ACFW6T_17090</name>
</gene>
<organism evidence="2 3">
    <name type="scientific">Kitasatospora phosalacinea</name>
    <dbReference type="NCBI Taxonomy" id="2065"/>
    <lineage>
        <taxon>Bacteria</taxon>
        <taxon>Bacillati</taxon>
        <taxon>Actinomycetota</taxon>
        <taxon>Actinomycetes</taxon>
        <taxon>Kitasatosporales</taxon>
        <taxon>Streptomycetaceae</taxon>
        <taxon>Kitasatospora</taxon>
    </lineage>
</organism>
<feature type="region of interest" description="Disordered" evidence="1">
    <location>
        <begin position="322"/>
        <end position="358"/>
    </location>
</feature>
<dbReference type="SUPFAM" id="SSF51445">
    <property type="entry name" value="(Trans)glycosidases"/>
    <property type="match status" value="1"/>
</dbReference>
<accession>A0ABW6GLR8</accession>
<reference evidence="2 3" key="1">
    <citation type="submission" date="2024-09" db="EMBL/GenBank/DDBJ databases">
        <title>The Natural Products Discovery Center: Release of the First 8490 Sequenced Strains for Exploring Actinobacteria Biosynthetic Diversity.</title>
        <authorList>
            <person name="Kalkreuter E."/>
            <person name="Kautsar S.A."/>
            <person name="Yang D."/>
            <person name="Bader C.D."/>
            <person name="Teijaro C.N."/>
            <person name="Fluegel L."/>
            <person name="Davis C.M."/>
            <person name="Simpson J.R."/>
            <person name="Lauterbach L."/>
            <person name="Steele A.D."/>
            <person name="Gui C."/>
            <person name="Meng S."/>
            <person name="Li G."/>
            <person name="Viehrig K."/>
            <person name="Ye F."/>
            <person name="Su P."/>
            <person name="Kiefer A.F."/>
            <person name="Nichols A."/>
            <person name="Cepeda A.J."/>
            <person name="Yan W."/>
            <person name="Fan B."/>
            <person name="Jiang Y."/>
            <person name="Adhikari A."/>
            <person name="Zheng C.-J."/>
            <person name="Schuster L."/>
            <person name="Cowan T.M."/>
            <person name="Smanski M.J."/>
            <person name="Chevrette M.G."/>
            <person name="De Carvalho L.P.S."/>
            <person name="Shen B."/>
        </authorList>
    </citation>
    <scope>NUCLEOTIDE SEQUENCE [LARGE SCALE GENOMIC DNA]</scope>
    <source>
        <strain evidence="2 3">NPDC058753</strain>
    </source>
</reference>
<dbReference type="Proteomes" id="UP001599542">
    <property type="component" value="Unassembled WGS sequence"/>
</dbReference>
<name>A0ABW6GLR8_9ACTN</name>
<evidence type="ECO:0000256" key="1">
    <source>
        <dbReference type="SAM" id="MobiDB-lite"/>
    </source>
</evidence>
<dbReference type="RefSeq" id="WP_380326984.1">
    <property type="nucleotide sequence ID" value="NZ_JBHYPW010000036.1"/>
</dbReference>